<name>A0A829YCC5_9GAMM</name>
<feature type="transmembrane region" description="Helical" evidence="6">
    <location>
        <begin position="257"/>
        <end position="282"/>
    </location>
</feature>
<dbReference type="EMBL" id="BLJN01000003">
    <property type="protein sequence ID" value="GFE81044.1"/>
    <property type="molecule type" value="Genomic_DNA"/>
</dbReference>
<protein>
    <submittedName>
        <fullName evidence="9">Membrane protein</fullName>
    </submittedName>
</protein>
<comment type="caution">
    <text evidence="9">The sequence shown here is derived from an EMBL/GenBank/DDBJ whole genome shotgun (WGS) entry which is preliminary data.</text>
</comment>
<dbReference type="AlphaFoldDB" id="A0A829YCC5"/>
<feature type="domain" description="MacB-like periplasmic core" evidence="8">
    <location>
        <begin position="27"/>
        <end position="235"/>
    </location>
</feature>
<keyword evidence="4 6" id="KW-1133">Transmembrane helix</keyword>
<evidence type="ECO:0000313" key="9">
    <source>
        <dbReference type="EMBL" id="GFE81044.1"/>
    </source>
</evidence>
<feature type="transmembrane region" description="Helical" evidence="6">
    <location>
        <begin position="309"/>
        <end position="336"/>
    </location>
</feature>
<dbReference type="GO" id="GO:0005886">
    <property type="term" value="C:plasma membrane"/>
    <property type="evidence" value="ECO:0007669"/>
    <property type="project" value="UniProtKB-SubCell"/>
</dbReference>
<gene>
    <name evidence="9" type="ORF">GCM10011487_30440</name>
</gene>
<dbReference type="InterPro" id="IPR025857">
    <property type="entry name" value="MacB_PCD"/>
</dbReference>
<evidence type="ECO:0000256" key="3">
    <source>
        <dbReference type="ARBA" id="ARBA00022692"/>
    </source>
</evidence>
<proteinExistence type="predicted"/>
<dbReference type="Proteomes" id="UP000445000">
    <property type="component" value="Unassembled WGS sequence"/>
</dbReference>
<evidence type="ECO:0000256" key="5">
    <source>
        <dbReference type="ARBA" id="ARBA00023136"/>
    </source>
</evidence>
<organism evidence="9 10">
    <name type="scientific">Steroidobacter agaridevorans</name>
    <dbReference type="NCBI Taxonomy" id="2695856"/>
    <lineage>
        <taxon>Bacteria</taxon>
        <taxon>Pseudomonadati</taxon>
        <taxon>Pseudomonadota</taxon>
        <taxon>Gammaproteobacteria</taxon>
        <taxon>Steroidobacterales</taxon>
        <taxon>Steroidobacteraceae</taxon>
        <taxon>Steroidobacter</taxon>
    </lineage>
</organism>
<dbReference type="PANTHER" id="PTHR43738">
    <property type="entry name" value="ABC TRANSPORTER, MEMBRANE PROTEIN"/>
    <property type="match status" value="1"/>
</dbReference>
<evidence type="ECO:0000256" key="2">
    <source>
        <dbReference type="ARBA" id="ARBA00022475"/>
    </source>
</evidence>
<dbReference type="Pfam" id="PF12704">
    <property type="entry name" value="MacB_PCD"/>
    <property type="match status" value="1"/>
</dbReference>
<dbReference type="Pfam" id="PF02687">
    <property type="entry name" value="FtsX"/>
    <property type="match status" value="1"/>
</dbReference>
<keyword evidence="2" id="KW-1003">Cell membrane</keyword>
<dbReference type="PANTHER" id="PTHR43738:SF3">
    <property type="entry name" value="ABC TRANSPORTER PERMEASE"/>
    <property type="match status" value="1"/>
</dbReference>
<keyword evidence="10" id="KW-1185">Reference proteome</keyword>
<evidence type="ECO:0000256" key="6">
    <source>
        <dbReference type="SAM" id="Phobius"/>
    </source>
</evidence>
<evidence type="ECO:0000256" key="1">
    <source>
        <dbReference type="ARBA" id="ARBA00004651"/>
    </source>
</evidence>
<evidence type="ECO:0000256" key="4">
    <source>
        <dbReference type="ARBA" id="ARBA00022989"/>
    </source>
</evidence>
<evidence type="ECO:0000259" key="7">
    <source>
        <dbReference type="Pfam" id="PF02687"/>
    </source>
</evidence>
<dbReference type="InterPro" id="IPR003838">
    <property type="entry name" value="ABC3_permease_C"/>
</dbReference>
<comment type="subcellular location">
    <subcellularLocation>
        <location evidence="1">Cell membrane</location>
        <topology evidence="1">Multi-pass membrane protein</topology>
    </subcellularLocation>
</comment>
<accession>A0A829YCC5</accession>
<feature type="domain" description="ABC3 transporter permease C-terminal" evidence="7">
    <location>
        <begin position="268"/>
        <end position="389"/>
    </location>
</feature>
<dbReference type="RefSeq" id="WP_161812746.1">
    <property type="nucleotide sequence ID" value="NZ_BLJN01000003.1"/>
</dbReference>
<keyword evidence="5 6" id="KW-0472">Membrane</keyword>
<sequence>MSNNSWDQITAITSMNVRNMSQRAASSIVALIGIAGVVTVLIGVLSIAEGFKAVLEISGSDQVAIVLRNGATDEMGSGLQQEQTRLIADAKQAARDEQGPIVSPELYVVVDVPLKSTGTAANVPLRGVGPQAVKLRSNFKIVEGVNFTPGKFEVVVGKGASMQFSGLTVGSQLRLGTTNWTVTGIFEDRGSVAESEIWTDATVLQGAYNRGTSYQSMRVKLTSPSAMQAFKDELSTNPRLNVRVFSEKQYYAEQSKILVTLVSTIGSAIAILMGLGAIFAALNTMYSAVSSRTREIATLRALGFGPAPVITSVLAEALLIGLVGGVVGMVVSYVAFNGVRASTMNFATFSQLTFAFTVTPQLLVQGLVYALILGFIGGLLPSLRAAKLPITTGLREL</sequence>
<evidence type="ECO:0000259" key="8">
    <source>
        <dbReference type="Pfam" id="PF12704"/>
    </source>
</evidence>
<dbReference type="InterPro" id="IPR051125">
    <property type="entry name" value="ABC-4/HrtB_transporter"/>
</dbReference>
<evidence type="ECO:0000313" key="10">
    <source>
        <dbReference type="Proteomes" id="UP000445000"/>
    </source>
</evidence>
<reference evidence="10" key="1">
    <citation type="submission" date="2020-01" db="EMBL/GenBank/DDBJ databases">
        <title>'Steroidobacter agaridevorans' sp. nov., agar-degrading bacteria isolated from rhizosphere soils.</title>
        <authorList>
            <person name="Ikenaga M."/>
            <person name="Kataoka M."/>
            <person name="Murouchi A."/>
            <person name="Katsuragi S."/>
            <person name="Sakai M."/>
        </authorList>
    </citation>
    <scope>NUCLEOTIDE SEQUENCE [LARGE SCALE GENOMIC DNA]</scope>
    <source>
        <strain evidence="10">YU21-B</strain>
    </source>
</reference>
<feature type="transmembrane region" description="Helical" evidence="6">
    <location>
        <begin position="24"/>
        <end position="48"/>
    </location>
</feature>
<keyword evidence="3 6" id="KW-0812">Transmembrane</keyword>